<accession>A0A2T3JKJ4</accession>
<keyword evidence="1" id="KW-0812">Transmembrane</keyword>
<evidence type="ECO:0000256" key="1">
    <source>
        <dbReference type="SAM" id="Phobius"/>
    </source>
</evidence>
<name>A0A2T3JKJ4_9GAMM</name>
<organism evidence="2 3">
    <name type="scientific">Photobacterium frigidiphilum</name>
    <dbReference type="NCBI Taxonomy" id="264736"/>
    <lineage>
        <taxon>Bacteria</taxon>
        <taxon>Pseudomonadati</taxon>
        <taxon>Pseudomonadota</taxon>
        <taxon>Gammaproteobacteria</taxon>
        <taxon>Vibrionales</taxon>
        <taxon>Vibrionaceae</taxon>
        <taxon>Photobacterium</taxon>
    </lineage>
</organism>
<evidence type="ECO:0000313" key="2">
    <source>
        <dbReference type="EMBL" id="PSU49537.1"/>
    </source>
</evidence>
<keyword evidence="1" id="KW-0472">Membrane</keyword>
<keyword evidence="1" id="KW-1133">Transmembrane helix</keyword>
<proteinExistence type="predicted"/>
<comment type="caution">
    <text evidence="2">The sequence shown here is derived from an EMBL/GenBank/DDBJ whole genome shotgun (WGS) entry which is preliminary data.</text>
</comment>
<protein>
    <submittedName>
        <fullName evidence="2">YnhF family membrane protein</fullName>
    </submittedName>
</protein>
<evidence type="ECO:0000313" key="3">
    <source>
        <dbReference type="Proteomes" id="UP000240987"/>
    </source>
</evidence>
<gene>
    <name evidence="2" type="primary">ynhF</name>
    <name evidence="2" type="ORF">C9J12_08615</name>
</gene>
<dbReference type="EMBL" id="PYMJ01000006">
    <property type="protein sequence ID" value="PSU49537.1"/>
    <property type="molecule type" value="Genomic_DNA"/>
</dbReference>
<dbReference type="AlphaFoldDB" id="A0A2T3JKJ4"/>
<dbReference type="InterPro" id="IPR047743">
    <property type="entry name" value="YnhF-like"/>
</dbReference>
<dbReference type="RefSeq" id="WP_041394124.1">
    <property type="nucleotide sequence ID" value="NZ_JAKJUA010000024.1"/>
</dbReference>
<feature type="transmembrane region" description="Helical" evidence="1">
    <location>
        <begin position="7"/>
        <end position="27"/>
    </location>
</feature>
<keyword evidence="3" id="KW-1185">Reference proteome</keyword>
<dbReference type="Proteomes" id="UP000240987">
    <property type="component" value="Unassembled WGS sequence"/>
</dbReference>
<reference evidence="2 3" key="1">
    <citation type="submission" date="2018-01" db="EMBL/GenBank/DDBJ databases">
        <title>Whole genome sequencing of Histamine producing bacteria.</title>
        <authorList>
            <person name="Butler K."/>
        </authorList>
    </citation>
    <scope>NUCLEOTIDE SEQUENCE [LARGE SCALE GENOMIC DNA]</scope>
    <source>
        <strain evidence="2 3">JCM 12947</strain>
    </source>
</reference>
<dbReference type="NCBIfam" id="NF033411">
    <property type="entry name" value="small_mem_YnhF"/>
    <property type="match status" value="1"/>
</dbReference>
<sequence>MEADLKFALITTGVVFAILIGFGLTAIGA</sequence>